<proteinExistence type="predicted"/>
<name>A0A1N7LMM0_9GAMM</name>
<evidence type="ECO:0000313" key="2">
    <source>
        <dbReference type="Proteomes" id="UP000185999"/>
    </source>
</evidence>
<keyword evidence="2" id="KW-1185">Reference proteome</keyword>
<reference evidence="2" key="1">
    <citation type="submission" date="2017-01" db="EMBL/GenBank/DDBJ databases">
        <authorList>
            <person name="Varghese N."/>
            <person name="Submissions S."/>
        </authorList>
    </citation>
    <scope>NUCLEOTIDE SEQUENCE [LARGE SCALE GENOMIC DNA]</scope>
    <source>
        <strain evidence="2">DSM 22306</strain>
    </source>
</reference>
<protein>
    <submittedName>
        <fullName evidence="1">Uncharacterized protein</fullName>
    </submittedName>
</protein>
<organism evidence="1 2">
    <name type="scientific">Neptunomonas antarctica</name>
    <dbReference type="NCBI Taxonomy" id="619304"/>
    <lineage>
        <taxon>Bacteria</taxon>
        <taxon>Pseudomonadati</taxon>
        <taxon>Pseudomonadota</taxon>
        <taxon>Gammaproteobacteria</taxon>
        <taxon>Oceanospirillales</taxon>
        <taxon>Oceanospirillaceae</taxon>
        <taxon>Neptunomonas</taxon>
    </lineage>
</organism>
<dbReference type="Proteomes" id="UP000185999">
    <property type="component" value="Unassembled WGS sequence"/>
</dbReference>
<sequence length="38" mass="4092">MVSSMDVKCRNSGGAQDYRRFNSTINAKMPAKSGGLRG</sequence>
<gene>
    <name evidence="1" type="ORF">SAMN05421760_104165</name>
</gene>
<evidence type="ECO:0000313" key="1">
    <source>
        <dbReference type="EMBL" id="SIS75088.1"/>
    </source>
</evidence>
<dbReference type="AlphaFoldDB" id="A0A1N7LMM0"/>
<accession>A0A1N7LMM0</accession>
<dbReference type="EMBL" id="FTOE01000004">
    <property type="protein sequence ID" value="SIS75088.1"/>
    <property type="molecule type" value="Genomic_DNA"/>
</dbReference>